<dbReference type="Proteomes" id="UP001583186">
    <property type="component" value="Unassembled WGS sequence"/>
</dbReference>
<evidence type="ECO:0000256" key="1">
    <source>
        <dbReference type="ARBA" id="ARBA00010617"/>
    </source>
</evidence>
<dbReference type="InterPro" id="IPR017938">
    <property type="entry name" value="Riboflavin_synthase-like_b-brl"/>
</dbReference>
<dbReference type="Pfam" id="PF00067">
    <property type="entry name" value="p450"/>
    <property type="match status" value="1"/>
</dbReference>
<evidence type="ECO:0000256" key="5">
    <source>
        <dbReference type="ARBA" id="ARBA00023014"/>
    </source>
</evidence>
<dbReference type="SUPFAM" id="SSF52343">
    <property type="entry name" value="Ferredoxin reductase-like, C-terminal NADP-linked domain"/>
    <property type="match status" value="1"/>
</dbReference>
<evidence type="ECO:0000256" key="3">
    <source>
        <dbReference type="ARBA" id="ARBA00022723"/>
    </source>
</evidence>
<sequence>MTATATATAKCPMADVAGAVPPPSHPSVDLFAQPDQLFDDLAAARRKDSLVWSENLQAYVVSRYDDVVRVVEDADTFSSRPAVPDMPPPVLSVMAGRCPLRGTLIGLDNPDHDRLRRAVASFFVPRRLERFAGMMEARAHALLDKLVTKASGSEVFNEKGVNIRENFNYALPLQIITAVAGLDVDRWEWVGQALELTMVTIDNPEDGEDEDGEKQVPAGDEIKLQRYIELHEYIADLIQQRKTDRRDDLISHIWAERDSGRVTMTDFEHLSLIPGLLQAGHETTTAVLTMGMAHLLHLNLWEAATRDKPTRAATIEELVRYESAITGMKREVTKPVTISGTDLKPGDIVFIAFQSASRDPTKFNTPDMLHIGADRQQAPLKGQQQHLGFGRGIHACLGAPLARLVLRVELCVLSERLPGFRLVTPYEDRVYVPVQEARDLPRLMVAWNASAAQAILDKRGATSVANANGAAAATRETPLVVRGVTKLNDLVVELELAAPHSAILPTWTAGAHIDLPVGDDRGYRQYSLCSDPADAKVWKVAVLREPDGRGGSLYVHDQLRVDQPLVVQGPRNHFEWKEANSPKHMKSLFIAGGIGITPLRAMVLAAEAAGADYRLVYLGASRDRMAYVDEVAANPRGTIWAKNERGSFDLQSLVTNHKANIGAKTLAVYCCGPERLLRAVEDTFQPHLPANHIHVERFTALEIDESTNTAFDVVLARSGRRLHVPVNRSVLEVVREAGATPAVLSTCTKGTCGTCEVRLVDGIAEHRDTVLTAYEKAAQTSMMVCVSRCRGKELSLDLW</sequence>
<dbReference type="SUPFAM" id="SSF63380">
    <property type="entry name" value="Riboflavin synthase domain-like"/>
    <property type="match status" value="1"/>
</dbReference>
<dbReference type="InterPro" id="IPR036010">
    <property type="entry name" value="2Fe-2S_ferredoxin-like_sf"/>
</dbReference>
<proteinExistence type="inferred from homology"/>
<dbReference type="CDD" id="cd00207">
    <property type="entry name" value="fer2"/>
    <property type="match status" value="1"/>
</dbReference>
<evidence type="ECO:0000256" key="2">
    <source>
        <dbReference type="ARBA" id="ARBA00022714"/>
    </source>
</evidence>
<dbReference type="InterPro" id="IPR012675">
    <property type="entry name" value="Beta-grasp_dom_sf"/>
</dbReference>
<protein>
    <recommendedName>
        <fullName evidence="10">Cytochrome P450</fullName>
    </recommendedName>
</protein>
<dbReference type="SUPFAM" id="SSF54292">
    <property type="entry name" value="2Fe-2S ferredoxin-like"/>
    <property type="match status" value="1"/>
</dbReference>
<comment type="caution">
    <text evidence="8">The sequence shown here is derived from an EMBL/GenBank/DDBJ whole genome shotgun (WGS) entry which is preliminary data.</text>
</comment>
<dbReference type="InterPro" id="IPR017927">
    <property type="entry name" value="FAD-bd_FR_type"/>
</dbReference>
<dbReference type="Gene3D" id="2.40.30.10">
    <property type="entry name" value="Translation factors"/>
    <property type="match status" value="1"/>
</dbReference>
<reference evidence="8 9" key="1">
    <citation type="journal article" date="2024" name="IMA Fungus">
        <title>IMA Genome - F19 : A genome assembly and annotation guide to empower mycologists, including annotated draft genome sequences of Ceratocystis pirilliformis, Diaporthe australafricana, Fusarium ophioides, Paecilomyces lecythidis, and Sporothrix stenoceras.</title>
        <authorList>
            <person name="Aylward J."/>
            <person name="Wilson A.M."/>
            <person name="Visagie C.M."/>
            <person name="Spraker J."/>
            <person name="Barnes I."/>
            <person name="Buitendag C."/>
            <person name="Ceriani C."/>
            <person name="Del Mar Angel L."/>
            <person name="du Plessis D."/>
            <person name="Fuchs T."/>
            <person name="Gasser K."/>
            <person name="Kramer D."/>
            <person name="Li W."/>
            <person name="Munsamy K."/>
            <person name="Piso A."/>
            <person name="Price J.L."/>
            <person name="Sonnekus B."/>
            <person name="Thomas C."/>
            <person name="van der Nest A."/>
            <person name="van Dijk A."/>
            <person name="van Heerden A."/>
            <person name="van Vuuren N."/>
            <person name="Yilmaz N."/>
            <person name="Duong T.A."/>
            <person name="van der Merwe N.A."/>
            <person name="Wingfield M.J."/>
            <person name="Wingfield B.D."/>
        </authorList>
    </citation>
    <scope>NUCLEOTIDE SEQUENCE [LARGE SCALE GENOMIC DNA]</scope>
    <source>
        <strain evidence="8 9">CMW 5346</strain>
    </source>
</reference>
<dbReference type="Gene3D" id="1.10.630.10">
    <property type="entry name" value="Cytochrome P450"/>
    <property type="match status" value="1"/>
</dbReference>
<evidence type="ECO:0000259" key="6">
    <source>
        <dbReference type="PROSITE" id="PS51085"/>
    </source>
</evidence>
<organism evidence="8 9">
    <name type="scientific">Sporothrix stenoceras</name>
    <dbReference type="NCBI Taxonomy" id="5173"/>
    <lineage>
        <taxon>Eukaryota</taxon>
        <taxon>Fungi</taxon>
        <taxon>Dikarya</taxon>
        <taxon>Ascomycota</taxon>
        <taxon>Pezizomycotina</taxon>
        <taxon>Sordariomycetes</taxon>
        <taxon>Sordariomycetidae</taxon>
        <taxon>Ophiostomatales</taxon>
        <taxon>Ophiostomataceae</taxon>
        <taxon>Sporothrix</taxon>
    </lineage>
</organism>
<evidence type="ECO:0000259" key="7">
    <source>
        <dbReference type="PROSITE" id="PS51384"/>
    </source>
</evidence>
<dbReference type="PANTHER" id="PTHR46696">
    <property type="entry name" value="P450, PUTATIVE (EUROFUNG)-RELATED"/>
    <property type="match status" value="1"/>
</dbReference>
<evidence type="ECO:0008006" key="10">
    <source>
        <dbReference type="Google" id="ProtNLM"/>
    </source>
</evidence>
<dbReference type="InterPro" id="IPR006058">
    <property type="entry name" value="2Fe2S_fd_BS"/>
</dbReference>
<evidence type="ECO:0000313" key="9">
    <source>
        <dbReference type="Proteomes" id="UP001583186"/>
    </source>
</evidence>
<accession>A0ABR3ZBC1</accession>
<dbReference type="CDD" id="cd06185">
    <property type="entry name" value="PDR_like"/>
    <property type="match status" value="1"/>
</dbReference>
<dbReference type="InterPro" id="IPR002397">
    <property type="entry name" value="Cyt_P450_B"/>
</dbReference>
<dbReference type="InterPro" id="IPR001128">
    <property type="entry name" value="Cyt_P450"/>
</dbReference>
<comment type="similarity">
    <text evidence="1">Belongs to the cytochrome P450 family.</text>
</comment>
<dbReference type="PRINTS" id="PR00359">
    <property type="entry name" value="BP450"/>
</dbReference>
<feature type="domain" description="FAD-binding FR-type" evidence="7">
    <location>
        <begin position="474"/>
        <end position="577"/>
    </location>
</feature>
<dbReference type="InterPro" id="IPR001041">
    <property type="entry name" value="2Fe-2S_ferredoxin-type"/>
</dbReference>
<keyword evidence="9" id="KW-1185">Reference proteome</keyword>
<dbReference type="PROSITE" id="PS51085">
    <property type="entry name" value="2FE2S_FER_2"/>
    <property type="match status" value="1"/>
</dbReference>
<dbReference type="Pfam" id="PF00111">
    <property type="entry name" value="Fer2"/>
    <property type="match status" value="1"/>
</dbReference>
<dbReference type="Gene3D" id="3.10.20.30">
    <property type="match status" value="1"/>
</dbReference>
<keyword evidence="3" id="KW-0479">Metal-binding</keyword>
<keyword evidence="5" id="KW-0411">Iron-sulfur</keyword>
<gene>
    <name evidence="8" type="ORF">Sste5346_003823</name>
</gene>
<dbReference type="InterPro" id="IPR039261">
    <property type="entry name" value="FNR_nucleotide-bd"/>
</dbReference>
<dbReference type="PROSITE" id="PS00086">
    <property type="entry name" value="CYTOCHROME_P450"/>
    <property type="match status" value="1"/>
</dbReference>
<dbReference type="PANTHER" id="PTHR46696:SF6">
    <property type="entry name" value="P450, PUTATIVE (EUROFUNG)-RELATED"/>
    <property type="match status" value="1"/>
</dbReference>
<dbReference type="InterPro" id="IPR017972">
    <property type="entry name" value="Cyt_P450_CS"/>
</dbReference>
<feature type="domain" description="2Fe-2S ferredoxin-type" evidence="6">
    <location>
        <begin position="711"/>
        <end position="799"/>
    </location>
</feature>
<dbReference type="EMBL" id="JAWCUI010000017">
    <property type="protein sequence ID" value="KAL1897970.1"/>
    <property type="molecule type" value="Genomic_DNA"/>
</dbReference>
<evidence type="ECO:0000256" key="4">
    <source>
        <dbReference type="ARBA" id="ARBA00023004"/>
    </source>
</evidence>
<name>A0ABR3ZBC1_9PEZI</name>
<dbReference type="PROSITE" id="PS00197">
    <property type="entry name" value="2FE2S_FER_1"/>
    <property type="match status" value="1"/>
</dbReference>
<dbReference type="InterPro" id="IPR036396">
    <property type="entry name" value="Cyt_P450_sf"/>
</dbReference>
<dbReference type="Gene3D" id="3.40.50.80">
    <property type="entry name" value="Nucleotide-binding domain of ferredoxin-NADP reductase (FNR) module"/>
    <property type="match status" value="1"/>
</dbReference>
<keyword evidence="2" id="KW-0001">2Fe-2S</keyword>
<dbReference type="SUPFAM" id="SSF48264">
    <property type="entry name" value="Cytochrome P450"/>
    <property type="match status" value="1"/>
</dbReference>
<keyword evidence="4" id="KW-0408">Iron</keyword>
<evidence type="ECO:0000313" key="8">
    <source>
        <dbReference type="EMBL" id="KAL1897970.1"/>
    </source>
</evidence>
<dbReference type="PRINTS" id="PR00385">
    <property type="entry name" value="P450"/>
</dbReference>
<dbReference type="PROSITE" id="PS51384">
    <property type="entry name" value="FAD_FR"/>
    <property type="match status" value="1"/>
</dbReference>